<comment type="caution">
    <text evidence="2">The sequence shown here is derived from an EMBL/GenBank/DDBJ whole genome shotgun (WGS) entry which is preliminary data.</text>
</comment>
<name>A0ABW0IDC7_9BACT</name>
<proteinExistence type="predicted"/>
<dbReference type="Proteomes" id="UP001596106">
    <property type="component" value="Unassembled WGS sequence"/>
</dbReference>
<keyword evidence="3" id="KW-1185">Reference proteome</keyword>
<protein>
    <recommendedName>
        <fullName evidence="4">Lipocalin-like domain-containing protein</fullName>
    </recommendedName>
</protein>
<evidence type="ECO:0000313" key="3">
    <source>
        <dbReference type="Proteomes" id="UP001596106"/>
    </source>
</evidence>
<evidence type="ECO:0000313" key="2">
    <source>
        <dbReference type="EMBL" id="MFC5409327.1"/>
    </source>
</evidence>
<organism evidence="2 3">
    <name type="scientific">Larkinella bovis</name>
    <dbReference type="NCBI Taxonomy" id="683041"/>
    <lineage>
        <taxon>Bacteria</taxon>
        <taxon>Pseudomonadati</taxon>
        <taxon>Bacteroidota</taxon>
        <taxon>Cytophagia</taxon>
        <taxon>Cytophagales</taxon>
        <taxon>Spirosomataceae</taxon>
        <taxon>Larkinella</taxon>
    </lineage>
</organism>
<evidence type="ECO:0000256" key="1">
    <source>
        <dbReference type="SAM" id="SignalP"/>
    </source>
</evidence>
<gene>
    <name evidence="2" type="ORF">ACFPMF_08425</name>
</gene>
<dbReference type="Gene3D" id="2.40.128.640">
    <property type="match status" value="1"/>
</dbReference>
<dbReference type="RefSeq" id="WP_379843096.1">
    <property type="nucleotide sequence ID" value="NZ_JBHSMA010000002.1"/>
</dbReference>
<dbReference type="EMBL" id="JBHSMA010000002">
    <property type="protein sequence ID" value="MFC5409327.1"/>
    <property type="molecule type" value="Genomic_DNA"/>
</dbReference>
<accession>A0ABW0IDC7</accession>
<sequence>MKSLGNWLLILLAIGFVQASRVSPDQVTFRATSPCDRIPRSMLSIPTTTECEMIQWNLALYRDPRNQNPTVYKLHYTYGMSKPSTTGFQDGMGSGTKEGNWSMQQEGKNKTFYRLEPSASAPAISFVRLDDNLLHLLDPDGKLMIGHAGWSYTLNRK</sequence>
<feature type="chain" id="PRO_5045928051" description="Lipocalin-like domain-containing protein" evidence="1">
    <location>
        <begin position="20"/>
        <end position="157"/>
    </location>
</feature>
<evidence type="ECO:0008006" key="4">
    <source>
        <dbReference type="Google" id="ProtNLM"/>
    </source>
</evidence>
<reference evidence="3" key="1">
    <citation type="journal article" date="2019" name="Int. J. Syst. Evol. Microbiol.">
        <title>The Global Catalogue of Microorganisms (GCM) 10K type strain sequencing project: providing services to taxonomists for standard genome sequencing and annotation.</title>
        <authorList>
            <consortium name="The Broad Institute Genomics Platform"/>
            <consortium name="The Broad Institute Genome Sequencing Center for Infectious Disease"/>
            <person name="Wu L."/>
            <person name="Ma J."/>
        </authorList>
    </citation>
    <scope>NUCLEOTIDE SEQUENCE [LARGE SCALE GENOMIC DNA]</scope>
    <source>
        <strain evidence="3">CCUG 55250</strain>
    </source>
</reference>
<keyword evidence="1" id="KW-0732">Signal</keyword>
<feature type="signal peptide" evidence="1">
    <location>
        <begin position="1"/>
        <end position="19"/>
    </location>
</feature>